<keyword evidence="1" id="KW-0812">Transmembrane</keyword>
<name>A0A1I0YU84_9CLOT</name>
<keyword evidence="1" id="KW-1133">Transmembrane helix</keyword>
<evidence type="ECO:0000313" key="2">
    <source>
        <dbReference type="EMBL" id="SFB15683.1"/>
    </source>
</evidence>
<accession>A0A1I0YU84</accession>
<keyword evidence="1" id="KW-0472">Membrane</keyword>
<dbReference type="EMBL" id="FOKI01000014">
    <property type="protein sequence ID" value="SFB15683.1"/>
    <property type="molecule type" value="Genomic_DNA"/>
</dbReference>
<feature type="transmembrane region" description="Helical" evidence="1">
    <location>
        <begin position="12"/>
        <end position="33"/>
    </location>
</feature>
<feature type="transmembrane region" description="Helical" evidence="1">
    <location>
        <begin position="66"/>
        <end position="85"/>
    </location>
</feature>
<keyword evidence="3" id="KW-1185">Reference proteome</keyword>
<evidence type="ECO:0000256" key="1">
    <source>
        <dbReference type="SAM" id="Phobius"/>
    </source>
</evidence>
<feature type="transmembrane region" description="Helical" evidence="1">
    <location>
        <begin position="91"/>
        <end position="109"/>
    </location>
</feature>
<protein>
    <submittedName>
        <fullName evidence="2">Uncharacterized protein</fullName>
    </submittedName>
</protein>
<sequence length="114" mass="12791">MNTIKNKNVRYISFVLYAMFVCYVASVIANVVYGDISNLNTKIYTITSVMGAVCIFAIIKKQKWGIYGFVIYNIALGAYNIIEYGFSGNTIKGIVMGIIICAFIVMESLKRCER</sequence>
<dbReference type="Proteomes" id="UP000198619">
    <property type="component" value="Unassembled WGS sequence"/>
</dbReference>
<reference evidence="2 3" key="1">
    <citation type="submission" date="2016-10" db="EMBL/GenBank/DDBJ databases">
        <authorList>
            <person name="de Groot N.N."/>
        </authorList>
    </citation>
    <scope>NUCLEOTIDE SEQUENCE [LARGE SCALE GENOMIC DNA]</scope>
    <source>
        <strain evidence="2 3">DSM 12271</strain>
    </source>
</reference>
<organism evidence="2 3">
    <name type="scientific">Clostridium frigidicarnis</name>
    <dbReference type="NCBI Taxonomy" id="84698"/>
    <lineage>
        <taxon>Bacteria</taxon>
        <taxon>Bacillati</taxon>
        <taxon>Bacillota</taxon>
        <taxon>Clostridia</taxon>
        <taxon>Eubacteriales</taxon>
        <taxon>Clostridiaceae</taxon>
        <taxon>Clostridium</taxon>
    </lineage>
</organism>
<dbReference type="AlphaFoldDB" id="A0A1I0YU84"/>
<feature type="transmembrane region" description="Helical" evidence="1">
    <location>
        <begin position="39"/>
        <end position="59"/>
    </location>
</feature>
<evidence type="ECO:0000313" key="3">
    <source>
        <dbReference type="Proteomes" id="UP000198619"/>
    </source>
</evidence>
<gene>
    <name evidence="2" type="ORF">SAMN04488528_101492</name>
</gene>
<dbReference type="RefSeq" id="WP_090041243.1">
    <property type="nucleotide sequence ID" value="NZ_FOKI01000014.1"/>
</dbReference>
<proteinExistence type="predicted"/>